<feature type="compositionally biased region" description="Basic and acidic residues" evidence="1">
    <location>
        <begin position="108"/>
        <end position="119"/>
    </location>
</feature>
<comment type="caution">
    <text evidence="2">The sequence shown here is derived from an EMBL/GenBank/DDBJ whole genome shotgun (WGS) entry which is preliminary data.</text>
</comment>
<accession>A0A6N7Q6L3</accession>
<dbReference type="AlphaFoldDB" id="A0A6N7Q6L3"/>
<keyword evidence="3" id="KW-1185">Reference proteome</keyword>
<gene>
    <name evidence="2" type="ORF">GF068_42560</name>
</gene>
<proteinExistence type="predicted"/>
<feature type="region of interest" description="Disordered" evidence="1">
    <location>
        <begin position="78"/>
        <end position="133"/>
    </location>
</feature>
<dbReference type="EMBL" id="WJIE01000038">
    <property type="protein sequence ID" value="MRG98550.1"/>
    <property type="molecule type" value="Genomic_DNA"/>
</dbReference>
<dbReference type="RefSeq" id="WP_153825316.1">
    <property type="nucleotide sequence ID" value="NZ_WJIE01000038.1"/>
</dbReference>
<dbReference type="OrthoDB" id="5536773at2"/>
<evidence type="ECO:0000256" key="1">
    <source>
        <dbReference type="SAM" id="MobiDB-lite"/>
    </source>
</evidence>
<evidence type="ECO:0000313" key="2">
    <source>
        <dbReference type="EMBL" id="MRG98550.1"/>
    </source>
</evidence>
<evidence type="ECO:0000313" key="3">
    <source>
        <dbReference type="Proteomes" id="UP000440224"/>
    </source>
</evidence>
<organism evidence="2 3">
    <name type="scientific">Polyangium spumosum</name>
    <dbReference type="NCBI Taxonomy" id="889282"/>
    <lineage>
        <taxon>Bacteria</taxon>
        <taxon>Pseudomonadati</taxon>
        <taxon>Myxococcota</taxon>
        <taxon>Polyangia</taxon>
        <taxon>Polyangiales</taxon>
        <taxon>Polyangiaceae</taxon>
        <taxon>Polyangium</taxon>
    </lineage>
</organism>
<evidence type="ECO:0008006" key="4">
    <source>
        <dbReference type="Google" id="ProtNLM"/>
    </source>
</evidence>
<name>A0A6N7Q6L3_9BACT</name>
<sequence length="133" mass="14796">MTDLGNAFVRFLKWLVTLVIETAAQHGRRDEQPYYDAKGSPMGKTAFLRLARENAFPTYRAGKKLLAKRADVDAWIQSQKIARPRTPRPPPGARAVPPVDVNALSPAEAHELAMGRDPKQGPTTERSPRPRGR</sequence>
<protein>
    <recommendedName>
        <fullName evidence="4">Helix-turn-helix domain-containing protein</fullName>
    </recommendedName>
</protein>
<dbReference type="Proteomes" id="UP000440224">
    <property type="component" value="Unassembled WGS sequence"/>
</dbReference>
<reference evidence="2 3" key="1">
    <citation type="submission" date="2019-10" db="EMBL/GenBank/DDBJ databases">
        <title>A soil myxobacterium in the family Polyangiaceae.</title>
        <authorList>
            <person name="Li Y."/>
            <person name="Wang J."/>
        </authorList>
    </citation>
    <scope>NUCLEOTIDE SEQUENCE [LARGE SCALE GENOMIC DNA]</scope>
    <source>
        <strain evidence="2 3">DSM 14734</strain>
    </source>
</reference>